<dbReference type="PROSITE" id="PS50011">
    <property type="entry name" value="PROTEIN_KINASE_DOM"/>
    <property type="match status" value="1"/>
</dbReference>
<comment type="similarity">
    <text evidence="1">Belongs to the protein kinase superfamily. CAMK Ser/Thr protein kinase family. CHEK2 subfamily.</text>
</comment>
<evidence type="ECO:0000256" key="4">
    <source>
        <dbReference type="PROSITE-ProRule" id="PRU10141"/>
    </source>
</evidence>
<dbReference type="Proteomes" id="UP001473302">
    <property type="component" value="Unassembled WGS sequence"/>
</dbReference>
<reference evidence="8 9" key="1">
    <citation type="submission" date="2024-04" db="EMBL/GenBank/DDBJ databases">
        <title>genome sequences of Mucor flavus KT1a and Helicostylum pulchrum KT1b strains isolated from the surface of a dry-aged beef.</title>
        <authorList>
            <person name="Toyotome T."/>
            <person name="Hosono M."/>
            <person name="Torimaru M."/>
            <person name="Fukuda K."/>
            <person name="Mikami N."/>
        </authorList>
    </citation>
    <scope>NUCLEOTIDE SEQUENCE [LARGE SCALE GENOMIC DNA]</scope>
    <source>
        <strain evidence="8 9">KT1a</strain>
    </source>
</reference>
<dbReference type="SUPFAM" id="SSF49879">
    <property type="entry name" value="SMAD/FHA domain"/>
    <property type="match status" value="1"/>
</dbReference>
<evidence type="ECO:0000313" key="9">
    <source>
        <dbReference type="Proteomes" id="UP001473302"/>
    </source>
</evidence>
<evidence type="ECO:0000313" key="8">
    <source>
        <dbReference type="EMBL" id="GAA5815884.1"/>
    </source>
</evidence>
<dbReference type="PANTHER" id="PTHR24347">
    <property type="entry name" value="SERINE/THREONINE-PROTEIN KINASE"/>
    <property type="match status" value="1"/>
</dbReference>
<dbReference type="InterPro" id="IPR017441">
    <property type="entry name" value="Protein_kinase_ATP_BS"/>
</dbReference>
<dbReference type="SUPFAM" id="SSF56112">
    <property type="entry name" value="Protein kinase-like (PK-like)"/>
    <property type="match status" value="1"/>
</dbReference>
<dbReference type="PROSITE" id="PS50006">
    <property type="entry name" value="FHA_DOMAIN"/>
    <property type="match status" value="1"/>
</dbReference>
<dbReference type="SMART" id="SM00240">
    <property type="entry name" value="FHA"/>
    <property type="match status" value="1"/>
</dbReference>
<evidence type="ECO:0000259" key="7">
    <source>
        <dbReference type="PROSITE" id="PS50011"/>
    </source>
</evidence>
<feature type="domain" description="FHA" evidence="6">
    <location>
        <begin position="158"/>
        <end position="214"/>
    </location>
</feature>
<dbReference type="EMBL" id="BAABUK010000028">
    <property type="protein sequence ID" value="GAA5815884.1"/>
    <property type="molecule type" value="Genomic_DNA"/>
</dbReference>
<keyword evidence="3 4" id="KW-0067">ATP-binding</keyword>
<dbReference type="Gene3D" id="1.10.510.10">
    <property type="entry name" value="Transferase(Phosphotransferase) domain 1"/>
    <property type="match status" value="1"/>
</dbReference>
<evidence type="ECO:0000259" key="6">
    <source>
        <dbReference type="PROSITE" id="PS50006"/>
    </source>
</evidence>
<keyword evidence="9" id="KW-1185">Reference proteome</keyword>
<proteinExistence type="inferred from homology"/>
<name>A0ABP9Z9T8_9FUNG</name>
<dbReference type="PROSITE" id="PS00107">
    <property type="entry name" value="PROTEIN_KINASE_ATP"/>
    <property type="match status" value="1"/>
</dbReference>
<keyword evidence="2 4" id="KW-0547">Nucleotide-binding</keyword>
<dbReference type="CDD" id="cd05117">
    <property type="entry name" value="STKc_CAMK"/>
    <property type="match status" value="1"/>
</dbReference>
<dbReference type="InterPro" id="IPR000719">
    <property type="entry name" value="Prot_kinase_dom"/>
</dbReference>
<feature type="region of interest" description="Disordered" evidence="5">
    <location>
        <begin position="55"/>
        <end position="74"/>
    </location>
</feature>
<feature type="region of interest" description="Disordered" evidence="5">
    <location>
        <begin position="25"/>
        <end position="47"/>
    </location>
</feature>
<dbReference type="InterPro" id="IPR011009">
    <property type="entry name" value="Kinase-like_dom_sf"/>
</dbReference>
<sequence>MTDQKIACRQAPINFAPTFKQEYESKSAENSSADGTVYFTPDETERKQKRVGQFNVDNNVDPHHSLRRKQSKMDQVKAEQAKQDATEVITKADVMPVPNAIVRRPRPPLTQEQIDFKPVEPDWGAHPDCFAFLQSINPKYENKYLKKRKNATDNRTGYLIGRGPECDICIEMTEISRNHCLIYMETGSNAVAKGIRIYLEDKSFNGTFVNGKSVGKNNRILLRGGDIVQLFRRNSWADDDFRHSFYRVRFPPAFSATACAYQYNFNCELGKGNFATVYHAFVVGTENPVAIKVIAKARLDNRPKLLMSTIQEMSIMMSIEKHPFVVQIKEIYNELSQIYLILEYVRDGELFNYINEKKKLSEDEARFIFWQLFLAIQYLHQCGIAHRDLKPENVLLADKKKLLIKVSDFGLAKSEDRKGTFDSQCGTPNYVAPEILNPAGSRAYDKQCDMWSLGVMLYICLCGFPPFSEENSPPSMKAQIKMGKFEFPSPYWDDISIEAKELVTALLTVDPYERATVDTAIEMPWMKLNSEDFEKRKRGLDKDALASLDRLNCREAIPATQLAASQSLSLSLPHSL</sequence>
<comment type="caution">
    <text evidence="8">The sequence shown here is derived from an EMBL/GenBank/DDBJ whole genome shotgun (WGS) entry which is preliminary data.</text>
</comment>
<evidence type="ECO:0000256" key="1">
    <source>
        <dbReference type="ARBA" id="ARBA00005575"/>
    </source>
</evidence>
<dbReference type="InterPro" id="IPR008984">
    <property type="entry name" value="SMAD_FHA_dom_sf"/>
</dbReference>
<dbReference type="InterPro" id="IPR000253">
    <property type="entry name" value="FHA_dom"/>
</dbReference>
<evidence type="ECO:0000256" key="5">
    <source>
        <dbReference type="SAM" id="MobiDB-lite"/>
    </source>
</evidence>
<evidence type="ECO:0000256" key="2">
    <source>
        <dbReference type="ARBA" id="ARBA00022741"/>
    </source>
</evidence>
<organism evidence="8 9">
    <name type="scientific">Mucor flavus</name>
    <dbReference type="NCBI Taxonomy" id="439312"/>
    <lineage>
        <taxon>Eukaryota</taxon>
        <taxon>Fungi</taxon>
        <taxon>Fungi incertae sedis</taxon>
        <taxon>Mucoromycota</taxon>
        <taxon>Mucoromycotina</taxon>
        <taxon>Mucoromycetes</taxon>
        <taxon>Mucorales</taxon>
        <taxon>Mucorineae</taxon>
        <taxon>Mucoraceae</taxon>
        <taxon>Mucor</taxon>
    </lineage>
</organism>
<feature type="binding site" evidence="4">
    <location>
        <position position="296"/>
    </location>
    <ligand>
        <name>ATP</name>
        <dbReference type="ChEBI" id="CHEBI:30616"/>
    </ligand>
</feature>
<dbReference type="SMART" id="SM00220">
    <property type="entry name" value="S_TKc"/>
    <property type="match status" value="1"/>
</dbReference>
<protein>
    <submittedName>
        <fullName evidence="8">Uncharacterized protein</fullName>
    </submittedName>
</protein>
<accession>A0ABP9Z9T8</accession>
<dbReference type="PROSITE" id="PS00108">
    <property type="entry name" value="PROTEIN_KINASE_ST"/>
    <property type="match status" value="1"/>
</dbReference>
<evidence type="ECO:0000256" key="3">
    <source>
        <dbReference type="ARBA" id="ARBA00022840"/>
    </source>
</evidence>
<dbReference type="Pfam" id="PF00498">
    <property type="entry name" value="FHA"/>
    <property type="match status" value="1"/>
</dbReference>
<gene>
    <name evidence="8" type="ORF">MFLAVUS_009403</name>
</gene>
<dbReference type="Pfam" id="PF00069">
    <property type="entry name" value="Pkinase"/>
    <property type="match status" value="1"/>
</dbReference>
<dbReference type="Gene3D" id="2.60.200.20">
    <property type="match status" value="1"/>
</dbReference>
<dbReference type="InterPro" id="IPR008271">
    <property type="entry name" value="Ser/Thr_kinase_AS"/>
</dbReference>
<feature type="domain" description="Protein kinase" evidence="7">
    <location>
        <begin position="263"/>
        <end position="526"/>
    </location>
</feature>